<evidence type="ECO:0000256" key="1">
    <source>
        <dbReference type="SAM" id="Phobius"/>
    </source>
</evidence>
<proteinExistence type="predicted"/>
<evidence type="ECO:0000313" key="3">
    <source>
        <dbReference type="Proteomes" id="UP000765509"/>
    </source>
</evidence>
<comment type="caution">
    <text evidence="2">The sequence shown here is derived from an EMBL/GenBank/DDBJ whole genome shotgun (WGS) entry which is preliminary data.</text>
</comment>
<dbReference type="Proteomes" id="UP000765509">
    <property type="component" value="Unassembled WGS sequence"/>
</dbReference>
<feature type="transmembrane region" description="Helical" evidence="1">
    <location>
        <begin position="74"/>
        <end position="96"/>
    </location>
</feature>
<protein>
    <submittedName>
        <fullName evidence="2">Uncharacterized protein</fullName>
    </submittedName>
</protein>
<accession>A0A9Q3KUL7</accession>
<name>A0A9Q3KUL7_9BASI</name>
<keyword evidence="1" id="KW-1133">Transmembrane helix</keyword>
<keyword evidence="3" id="KW-1185">Reference proteome</keyword>
<evidence type="ECO:0000313" key="2">
    <source>
        <dbReference type="EMBL" id="MBW0587828.1"/>
    </source>
</evidence>
<keyword evidence="1" id="KW-0472">Membrane</keyword>
<dbReference type="EMBL" id="AVOT02128418">
    <property type="protein sequence ID" value="MBW0587828.1"/>
    <property type="molecule type" value="Genomic_DNA"/>
</dbReference>
<reference evidence="2" key="1">
    <citation type="submission" date="2021-03" db="EMBL/GenBank/DDBJ databases">
        <title>Draft genome sequence of rust myrtle Austropuccinia psidii MF-1, a brazilian biotype.</title>
        <authorList>
            <person name="Quecine M.C."/>
            <person name="Pachon D.M.R."/>
            <person name="Bonatelli M.L."/>
            <person name="Correr F.H."/>
            <person name="Franceschini L.M."/>
            <person name="Leite T.F."/>
            <person name="Margarido G.R.A."/>
            <person name="Almeida C.A."/>
            <person name="Ferrarezi J.A."/>
            <person name="Labate C.A."/>
        </authorList>
    </citation>
    <scope>NUCLEOTIDE SEQUENCE</scope>
    <source>
        <strain evidence="2">MF-1</strain>
    </source>
</reference>
<keyword evidence="1" id="KW-0812">Transmembrane</keyword>
<gene>
    <name evidence="2" type="ORF">O181_127543</name>
</gene>
<dbReference type="AlphaFoldDB" id="A0A9Q3KUL7"/>
<sequence>MTRKLVSLPNHQNFTGSNYLVHLHTGRIWQCRSRRFKTSKSVHYNTKEVELKNRAITNLWPPLKASRMKVQGPFGAAFITVGLPCIFEEAMILVALDPINGPRP</sequence>
<organism evidence="2 3">
    <name type="scientific">Austropuccinia psidii MF-1</name>
    <dbReference type="NCBI Taxonomy" id="1389203"/>
    <lineage>
        <taxon>Eukaryota</taxon>
        <taxon>Fungi</taxon>
        <taxon>Dikarya</taxon>
        <taxon>Basidiomycota</taxon>
        <taxon>Pucciniomycotina</taxon>
        <taxon>Pucciniomycetes</taxon>
        <taxon>Pucciniales</taxon>
        <taxon>Sphaerophragmiaceae</taxon>
        <taxon>Austropuccinia</taxon>
    </lineage>
</organism>